<proteinExistence type="predicted"/>
<keyword evidence="1" id="KW-0812">Transmembrane</keyword>
<protein>
    <submittedName>
        <fullName evidence="2">AzlD domain-containing protein</fullName>
    </submittedName>
</protein>
<reference evidence="2 3" key="1">
    <citation type="submission" date="2024-04" db="EMBL/GenBank/DDBJ databases">
        <title>A novel species isolated from cricket.</title>
        <authorList>
            <person name="Wang H.-C."/>
        </authorList>
    </citation>
    <scope>NUCLEOTIDE SEQUENCE [LARGE SCALE GENOMIC DNA]</scope>
    <source>
        <strain evidence="2 3">WL0021</strain>
    </source>
</reference>
<sequence length="101" mass="10495">MWQLDSTTLLVIIGMTIVTYGTRLSGLLLAGHLKLSRRGRTALNAIPAAVLVSVIAPTALATGWAETLAAIVTIFAALRLPVLATIGIGVASVVVFRMLLG</sequence>
<dbReference type="EMBL" id="JBBYXI010000003">
    <property type="protein sequence ID" value="MEN3931331.1"/>
    <property type="molecule type" value="Genomic_DNA"/>
</dbReference>
<dbReference type="Pfam" id="PF05437">
    <property type="entry name" value="AzlD"/>
    <property type="match status" value="1"/>
</dbReference>
<accession>A0ABV0BLY1</accession>
<name>A0ABV0BLY1_9HYPH</name>
<evidence type="ECO:0000256" key="1">
    <source>
        <dbReference type="SAM" id="Phobius"/>
    </source>
</evidence>
<gene>
    <name evidence="2" type="ORF">WJT86_09705</name>
</gene>
<comment type="caution">
    <text evidence="2">The sequence shown here is derived from an EMBL/GenBank/DDBJ whole genome shotgun (WGS) entry which is preliminary data.</text>
</comment>
<feature type="transmembrane region" description="Helical" evidence="1">
    <location>
        <begin position="68"/>
        <end position="96"/>
    </location>
</feature>
<evidence type="ECO:0000313" key="2">
    <source>
        <dbReference type="EMBL" id="MEN3931331.1"/>
    </source>
</evidence>
<feature type="transmembrane region" description="Helical" evidence="1">
    <location>
        <begin position="42"/>
        <end position="62"/>
    </location>
</feature>
<dbReference type="InterPro" id="IPR008407">
    <property type="entry name" value="Brnchd-chn_aa_trnsp_AzlD"/>
</dbReference>
<evidence type="ECO:0000313" key="3">
    <source>
        <dbReference type="Proteomes" id="UP001418637"/>
    </source>
</evidence>
<organism evidence="2 3">
    <name type="scientific">Hohaiivirga grylli</name>
    <dbReference type="NCBI Taxonomy" id="3133970"/>
    <lineage>
        <taxon>Bacteria</taxon>
        <taxon>Pseudomonadati</taxon>
        <taxon>Pseudomonadota</taxon>
        <taxon>Alphaproteobacteria</taxon>
        <taxon>Hyphomicrobiales</taxon>
        <taxon>Methylobacteriaceae</taxon>
        <taxon>Hohaiivirga</taxon>
    </lineage>
</organism>
<keyword evidence="3" id="KW-1185">Reference proteome</keyword>
<dbReference type="RefSeq" id="WP_346337363.1">
    <property type="nucleotide sequence ID" value="NZ_JBBYXI010000003.1"/>
</dbReference>
<feature type="transmembrane region" description="Helical" evidence="1">
    <location>
        <begin position="6"/>
        <end position="30"/>
    </location>
</feature>
<keyword evidence="1" id="KW-0472">Membrane</keyword>
<keyword evidence="1" id="KW-1133">Transmembrane helix</keyword>
<dbReference type="Proteomes" id="UP001418637">
    <property type="component" value="Unassembled WGS sequence"/>
</dbReference>